<gene>
    <name evidence="8" type="ORF">RSO01_62040</name>
</gene>
<dbReference type="EMBL" id="BKAJ01000117">
    <property type="protein sequence ID" value="GEP59038.1"/>
    <property type="molecule type" value="Genomic_DNA"/>
</dbReference>
<dbReference type="Proteomes" id="UP000321058">
    <property type="component" value="Unassembled WGS sequence"/>
</dbReference>
<comment type="subcellular location">
    <subcellularLocation>
        <location evidence="1">Cell membrane</location>
        <topology evidence="1">Multi-pass membrane protein</topology>
    </subcellularLocation>
</comment>
<feature type="transmembrane region" description="Helical" evidence="7">
    <location>
        <begin position="281"/>
        <end position="301"/>
    </location>
</feature>
<reference evidence="8 9" key="1">
    <citation type="submission" date="2019-07" db="EMBL/GenBank/DDBJ databases">
        <title>Whole genome shotgun sequence of Reyranella soli NBRC 108950.</title>
        <authorList>
            <person name="Hosoyama A."/>
            <person name="Uohara A."/>
            <person name="Ohji S."/>
            <person name="Ichikawa N."/>
        </authorList>
    </citation>
    <scope>NUCLEOTIDE SEQUENCE [LARGE SCALE GENOMIC DNA]</scope>
    <source>
        <strain evidence="8 9">NBRC 108950</strain>
    </source>
</reference>
<sequence>MSAAHWRKAMNFSAPSRNWSGGRATAAPRATTGPASAAPATSLLQSWRHIGWRHVVVLAAVLVYPWIVPPFFTYQIGGQALTLGLIALSLTFLAGYGGMLSLAQMTVAGMAGYIVAILGVSGTPEISLGWPWWLVVILAIAGGTLAATLIGWLSVRTEGIYTIMITLAIGMAFFYLAQQNYAIFNGFQGFQKVVPPVVLGIDWRAPIPYYYLALFWALAGYFFVKYLIRAPFGIALQGVRDNARRMSALGYSPVAHRVAAYAVAGVIASIGGVLLVWYNGLITPGSVGTSWMINILIVAVLGGMRHPVGPFIGAVVFVLLQNFAIDLIDRERFNLVIGLVFLVIVLFSPDGLLGWWDMLRDWARRRMADAGARVRGGEWRSVSVTQARPAGRS</sequence>
<dbReference type="RefSeq" id="WP_246158938.1">
    <property type="nucleotide sequence ID" value="NZ_BKAJ01000117.1"/>
</dbReference>
<feature type="compositionally biased region" description="Low complexity" evidence="6">
    <location>
        <begin position="20"/>
        <end position="34"/>
    </location>
</feature>
<feature type="transmembrane region" description="Helical" evidence="7">
    <location>
        <begin position="50"/>
        <end position="68"/>
    </location>
</feature>
<evidence type="ECO:0000256" key="3">
    <source>
        <dbReference type="ARBA" id="ARBA00022692"/>
    </source>
</evidence>
<organism evidence="8 9">
    <name type="scientific">Reyranella soli</name>
    <dbReference type="NCBI Taxonomy" id="1230389"/>
    <lineage>
        <taxon>Bacteria</taxon>
        <taxon>Pseudomonadati</taxon>
        <taxon>Pseudomonadota</taxon>
        <taxon>Alphaproteobacteria</taxon>
        <taxon>Hyphomicrobiales</taxon>
        <taxon>Reyranellaceae</taxon>
        <taxon>Reyranella</taxon>
    </lineage>
</organism>
<feature type="transmembrane region" description="Helical" evidence="7">
    <location>
        <begin position="160"/>
        <end position="177"/>
    </location>
</feature>
<feature type="transmembrane region" description="Helical" evidence="7">
    <location>
        <begin position="254"/>
        <end position="275"/>
    </location>
</feature>
<dbReference type="InterPro" id="IPR043428">
    <property type="entry name" value="LivM-like"/>
</dbReference>
<accession>A0A512NJB1</accession>
<evidence type="ECO:0000313" key="9">
    <source>
        <dbReference type="Proteomes" id="UP000321058"/>
    </source>
</evidence>
<keyword evidence="5 7" id="KW-0472">Membrane</keyword>
<evidence type="ECO:0000256" key="4">
    <source>
        <dbReference type="ARBA" id="ARBA00022989"/>
    </source>
</evidence>
<keyword evidence="9" id="KW-1185">Reference proteome</keyword>
<dbReference type="Pfam" id="PF02653">
    <property type="entry name" value="BPD_transp_2"/>
    <property type="match status" value="1"/>
</dbReference>
<feature type="transmembrane region" description="Helical" evidence="7">
    <location>
        <begin position="334"/>
        <end position="356"/>
    </location>
</feature>
<evidence type="ECO:0000256" key="5">
    <source>
        <dbReference type="ARBA" id="ARBA00023136"/>
    </source>
</evidence>
<evidence type="ECO:0000256" key="6">
    <source>
        <dbReference type="SAM" id="MobiDB-lite"/>
    </source>
</evidence>
<dbReference type="AlphaFoldDB" id="A0A512NJB1"/>
<feature type="region of interest" description="Disordered" evidence="6">
    <location>
        <begin position="14"/>
        <end position="34"/>
    </location>
</feature>
<feature type="transmembrane region" description="Helical" evidence="7">
    <location>
        <begin position="74"/>
        <end position="95"/>
    </location>
</feature>
<feature type="transmembrane region" description="Helical" evidence="7">
    <location>
        <begin position="102"/>
        <end position="120"/>
    </location>
</feature>
<feature type="transmembrane region" description="Helical" evidence="7">
    <location>
        <begin position="209"/>
        <end position="228"/>
    </location>
</feature>
<name>A0A512NJB1_9HYPH</name>
<feature type="transmembrane region" description="Helical" evidence="7">
    <location>
        <begin position="308"/>
        <end position="328"/>
    </location>
</feature>
<proteinExistence type="predicted"/>
<comment type="caution">
    <text evidence="8">The sequence shown here is derived from an EMBL/GenBank/DDBJ whole genome shotgun (WGS) entry which is preliminary data.</text>
</comment>
<dbReference type="InterPro" id="IPR001851">
    <property type="entry name" value="ABC_transp_permease"/>
</dbReference>
<dbReference type="GO" id="GO:0005524">
    <property type="term" value="F:ATP binding"/>
    <property type="evidence" value="ECO:0007669"/>
    <property type="project" value="UniProtKB-KW"/>
</dbReference>
<dbReference type="GO" id="GO:0015658">
    <property type="term" value="F:branched-chain amino acid transmembrane transporter activity"/>
    <property type="evidence" value="ECO:0007669"/>
    <property type="project" value="InterPro"/>
</dbReference>
<keyword evidence="4 7" id="KW-1133">Transmembrane helix</keyword>
<dbReference type="GO" id="GO:0005886">
    <property type="term" value="C:plasma membrane"/>
    <property type="evidence" value="ECO:0007669"/>
    <property type="project" value="UniProtKB-SubCell"/>
</dbReference>
<protein>
    <submittedName>
        <fullName evidence="8">ABC transporter ATP-binding protein</fullName>
    </submittedName>
</protein>
<evidence type="ECO:0000256" key="7">
    <source>
        <dbReference type="SAM" id="Phobius"/>
    </source>
</evidence>
<dbReference type="PANTHER" id="PTHR30482:SF17">
    <property type="entry name" value="ABC TRANSPORTER ATP-BINDING PROTEIN"/>
    <property type="match status" value="1"/>
</dbReference>
<dbReference type="CDD" id="cd06581">
    <property type="entry name" value="TM_PBP1_LivM_like"/>
    <property type="match status" value="1"/>
</dbReference>
<evidence type="ECO:0000256" key="2">
    <source>
        <dbReference type="ARBA" id="ARBA00022475"/>
    </source>
</evidence>
<dbReference type="PANTHER" id="PTHR30482">
    <property type="entry name" value="HIGH-AFFINITY BRANCHED-CHAIN AMINO ACID TRANSPORT SYSTEM PERMEASE"/>
    <property type="match status" value="1"/>
</dbReference>
<keyword evidence="2" id="KW-1003">Cell membrane</keyword>
<keyword evidence="8" id="KW-0547">Nucleotide-binding</keyword>
<evidence type="ECO:0000256" key="1">
    <source>
        <dbReference type="ARBA" id="ARBA00004651"/>
    </source>
</evidence>
<keyword evidence="3 7" id="KW-0812">Transmembrane</keyword>
<evidence type="ECO:0000313" key="8">
    <source>
        <dbReference type="EMBL" id="GEP59038.1"/>
    </source>
</evidence>
<feature type="transmembrane region" description="Helical" evidence="7">
    <location>
        <begin position="132"/>
        <end position="153"/>
    </location>
</feature>
<keyword evidence="8" id="KW-0067">ATP-binding</keyword>